<proteinExistence type="predicted"/>
<dbReference type="InterPro" id="IPR036527">
    <property type="entry name" value="SCP2_sterol-bd_dom_sf"/>
</dbReference>
<evidence type="ECO:0000313" key="2">
    <source>
        <dbReference type="EMBL" id="MEW9919484.1"/>
    </source>
</evidence>
<organism evidence="2 3">
    <name type="scientific">Sulfitobacter sediminis</name>
    <dbReference type="NCBI Taxonomy" id="3234186"/>
    <lineage>
        <taxon>Bacteria</taxon>
        <taxon>Pseudomonadati</taxon>
        <taxon>Pseudomonadota</taxon>
        <taxon>Alphaproteobacteria</taxon>
        <taxon>Rhodobacterales</taxon>
        <taxon>Roseobacteraceae</taxon>
        <taxon>Sulfitobacter</taxon>
    </lineage>
</organism>
<dbReference type="Proteomes" id="UP001556098">
    <property type="component" value="Unassembled WGS sequence"/>
</dbReference>
<protein>
    <submittedName>
        <fullName evidence="2">SCP2 sterol-binding domain-containing protein</fullName>
    </submittedName>
</protein>
<reference evidence="2 3" key="1">
    <citation type="submission" date="2024-07" db="EMBL/GenBank/DDBJ databases">
        <title>Marimonas sp.nov., isolated from tidal-flat sediment.</title>
        <authorList>
            <person name="Jayan J.N."/>
            <person name="Lee S.S."/>
        </authorList>
    </citation>
    <scope>NUCLEOTIDE SEQUENCE [LARGE SCALE GENOMIC DNA]</scope>
    <source>
        <strain evidence="2 3">MJW-29</strain>
    </source>
</reference>
<accession>A0ABV3RKR1</accession>
<keyword evidence="3" id="KW-1185">Reference proteome</keyword>
<dbReference type="RefSeq" id="WP_367877184.1">
    <property type="nucleotide sequence ID" value="NZ_JBFNXX010000004.1"/>
</dbReference>
<feature type="domain" description="SCP2" evidence="1">
    <location>
        <begin position="20"/>
        <end position="95"/>
    </location>
</feature>
<evidence type="ECO:0000259" key="1">
    <source>
        <dbReference type="Pfam" id="PF02036"/>
    </source>
</evidence>
<name>A0ABV3RKR1_9RHOB</name>
<sequence length="96" mass="9925">MSDIVNQAVAALNEKLNGADFDGTAKFDIEGEGSVVIDSSGARASDEETDVTLSADADTFQEIMSGETNPTSAFMTGKLKVDGDMGMAMKLASVLA</sequence>
<dbReference type="Gene3D" id="3.30.1050.10">
    <property type="entry name" value="SCP2 sterol-binding domain"/>
    <property type="match status" value="1"/>
</dbReference>
<gene>
    <name evidence="2" type="ORF">AB2B41_07715</name>
</gene>
<dbReference type="EMBL" id="JBFNXX010000004">
    <property type="protein sequence ID" value="MEW9919484.1"/>
    <property type="molecule type" value="Genomic_DNA"/>
</dbReference>
<dbReference type="PANTHER" id="PTHR10094:SF25">
    <property type="entry name" value="SCP2 STEROL-BINDING DOMAIN-CONTAINING PROTEIN 1"/>
    <property type="match status" value="1"/>
</dbReference>
<dbReference type="InterPro" id="IPR003033">
    <property type="entry name" value="SCP2_sterol-bd_dom"/>
</dbReference>
<evidence type="ECO:0000313" key="3">
    <source>
        <dbReference type="Proteomes" id="UP001556098"/>
    </source>
</evidence>
<dbReference type="PANTHER" id="PTHR10094">
    <property type="entry name" value="STEROL CARRIER PROTEIN 2 SCP-2 FAMILY PROTEIN"/>
    <property type="match status" value="1"/>
</dbReference>
<comment type="caution">
    <text evidence="2">The sequence shown here is derived from an EMBL/GenBank/DDBJ whole genome shotgun (WGS) entry which is preliminary data.</text>
</comment>
<dbReference type="SUPFAM" id="SSF55718">
    <property type="entry name" value="SCP-like"/>
    <property type="match status" value="1"/>
</dbReference>
<dbReference type="Pfam" id="PF02036">
    <property type="entry name" value="SCP2"/>
    <property type="match status" value="1"/>
</dbReference>